<evidence type="ECO:0000313" key="4">
    <source>
        <dbReference type="Proteomes" id="UP001189624"/>
    </source>
</evidence>
<feature type="region of interest" description="Disordered" evidence="2">
    <location>
        <begin position="294"/>
        <end position="356"/>
    </location>
</feature>
<feature type="compositionally biased region" description="Polar residues" evidence="2">
    <location>
        <begin position="223"/>
        <end position="239"/>
    </location>
</feature>
<protein>
    <submittedName>
        <fullName evidence="3">Uncharacterized protein</fullName>
    </submittedName>
</protein>
<dbReference type="Gramene" id="rna-AYBTSS11_LOCUS16009">
    <property type="protein sequence ID" value="CAJ1955216.1"/>
    <property type="gene ID" value="gene-AYBTSS11_LOCUS16009"/>
</dbReference>
<evidence type="ECO:0000256" key="2">
    <source>
        <dbReference type="SAM" id="MobiDB-lite"/>
    </source>
</evidence>
<dbReference type="Proteomes" id="UP001189624">
    <property type="component" value="Chromosome 5"/>
</dbReference>
<dbReference type="Pfam" id="PF03398">
    <property type="entry name" value="Ist1"/>
    <property type="match status" value="1"/>
</dbReference>
<feature type="compositionally biased region" description="Basic and acidic residues" evidence="2">
    <location>
        <begin position="186"/>
        <end position="203"/>
    </location>
</feature>
<proteinExistence type="inferred from homology"/>
<feature type="compositionally biased region" description="Basic and acidic residues" evidence="2">
    <location>
        <begin position="300"/>
        <end position="330"/>
    </location>
</feature>
<gene>
    <name evidence="3" type="ORF">AYBTSS11_LOCUS16009</name>
</gene>
<name>A0AA86SUV1_9FABA</name>
<organism evidence="3 4">
    <name type="scientific">Sphenostylis stenocarpa</name>
    <dbReference type="NCBI Taxonomy" id="92480"/>
    <lineage>
        <taxon>Eukaryota</taxon>
        <taxon>Viridiplantae</taxon>
        <taxon>Streptophyta</taxon>
        <taxon>Embryophyta</taxon>
        <taxon>Tracheophyta</taxon>
        <taxon>Spermatophyta</taxon>
        <taxon>Magnoliopsida</taxon>
        <taxon>eudicotyledons</taxon>
        <taxon>Gunneridae</taxon>
        <taxon>Pentapetalae</taxon>
        <taxon>rosids</taxon>
        <taxon>fabids</taxon>
        <taxon>Fabales</taxon>
        <taxon>Fabaceae</taxon>
        <taxon>Papilionoideae</taxon>
        <taxon>50 kb inversion clade</taxon>
        <taxon>NPAAA clade</taxon>
        <taxon>indigoferoid/millettioid clade</taxon>
        <taxon>Phaseoleae</taxon>
        <taxon>Sphenostylis</taxon>
    </lineage>
</organism>
<dbReference type="EMBL" id="OY731402">
    <property type="protein sequence ID" value="CAJ1955216.1"/>
    <property type="molecule type" value="Genomic_DNA"/>
</dbReference>
<dbReference type="FunFam" id="1.20.1260.60:FF:000002">
    <property type="entry name" value="Vacuolar protein sorting-associated protein IST1"/>
    <property type="match status" value="1"/>
</dbReference>
<feature type="region of interest" description="Disordered" evidence="2">
    <location>
        <begin position="179"/>
        <end position="240"/>
    </location>
</feature>
<dbReference type="PANTHER" id="PTHR12161:SF46">
    <property type="entry name" value="VACUOLAR PROTEIN SORTING-ASSOCIATED PROTEIN IST1-RELATED"/>
    <property type="match status" value="1"/>
</dbReference>
<evidence type="ECO:0000313" key="3">
    <source>
        <dbReference type="EMBL" id="CAJ1955216.1"/>
    </source>
</evidence>
<keyword evidence="4" id="KW-1185">Reference proteome</keyword>
<evidence type="ECO:0000256" key="1">
    <source>
        <dbReference type="ARBA" id="ARBA00005536"/>
    </source>
</evidence>
<dbReference type="GO" id="GO:0015031">
    <property type="term" value="P:protein transport"/>
    <property type="evidence" value="ECO:0007669"/>
    <property type="project" value="InterPro"/>
</dbReference>
<dbReference type="Gene3D" id="1.20.1260.60">
    <property type="entry name" value="Vacuolar protein sorting-associated protein Ist1"/>
    <property type="match status" value="1"/>
</dbReference>
<dbReference type="InterPro" id="IPR042277">
    <property type="entry name" value="IST1-like"/>
</dbReference>
<dbReference type="AlphaFoldDB" id="A0AA86SUV1"/>
<dbReference type="PANTHER" id="PTHR12161">
    <property type="entry name" value="IST1 FAMILY MEMBER"/>
    <property type="match status" value="1"/>
</dbReference>
<dbReference type="InterPro" id="IPR005061">
    <property type="entry name" value="Ist1"/>
</dbReference>
<comment type="similarity">
    <text evidence="1">Belongs to the IST1 family.</text>
</comment>
<reference evidence="3" key="1">
    <citation type="submission" date="2023-10" db="EMBL/GenBank/DDBJ databases">
        <authorList>
            <person name="Domelevo Entfellner J.-B."/>
        </authorList>
    </citation>
    <scope>NUCLEOTIDE SEQUENCE</scope>
</reference>
<sequence>MFDALFKPKFYSKCKSRLKLIKKRLESIRKRRKAVDKFLEEDIVDLLTNGFDYNAYGRQTAGLLGERNMSSCYELVAKFANCVSSHVGDLCKERDCPDECKEAIQSLIYAAARFSDLPELRELRTLFTEKFGNTLEPYICKEFVDKLSKVPPSKEMKFQLLHDIAQEFSIGWDSTALEQRVHSPRQLREKKTKHDPLNDHDDNNDVAAPKIYNLITGGKQRNEGNWQTSKGNESDTVSQGRKDINDAYWRVQSSTDNETASDKLSGRNACSSSLESVSENEAEIKRSFSFSKKLVPPPYVKDERNLKKPTESETLPEKESYHDVVSEKPIPRSVRRRPLKPRPDDNSVSDSKTGDIEKVLESEKVKACPMQQVEYHKEHKKQISSVSLVRGTSLPPKDTISMEAFHVHRRAIS</sequence>
<accession>A0AA86SUV1</accession>